<gene>
    <name evidence="10" type="ORF">N7Z68_14550</name>
</gene>
<dbReference type="SMART" id="SM00382">
    <property type="entry name" value="AAA"/>
    <property type="match status" value="1"/>
</dbReference>
<evidence type="ECO:0000256" key="4">
    <source>
        <dbReference type="ARBA" id="ARBA00022840"/>
    </source>
</evidence>
<evidence type="ECO:0000313" key="11">
    <source>
        <dbReference type="Proteomes" id="UP001148125"/>
    </source>
</evidence>
<evidence type="ECO:0000313" key="10">
    <source>
        <dbReference type="EMBL" id="MDE5414596.1"/>
    </source>
</evidence>
<feature type="domain" description="ABC transporter" evidence="8">
    <location>
        <begin position="432"/>
        <end position="666"/>
    </location>
</feature>
<evidence type="ECO:0000256" key="5">
    <source>
        <dbReference type="ARBA" id="ARBA00022989"/>
    </source>
</evidence>
<dbReference type="Pfam" id="PF00664">
    <property type="entry name" value="ABC_membrane"/>
    <property type="match status" value="1"/>
</dbReference>
<evidence type="ECO:0000256" key="7">
    <source>
        <dbReference type="SAM" id="Phobius"/>
    </source>
</evidence>
<feature type="transmembrane region" description="Helical" evidence="7">
    <location>
        <begin position="364"/>
        <end position="382"/>
    </location>
</feature>
<comment type="caution">
    <text evidence="10">The sequence shown here is derived from an EMBL/GenBank/DDBJ whole genome shotgun (WGS) entry which is preliminary data.</text>
</comment>
<dbReference type="Gene3D" id="1.20.1560.10">
    <property type="entry name" value="ABC transporter type 1, transmembrane domain"/>
    <property type="match status" value="1"/>
</dbReference>
<dbReference type="InterPro" id="IPR003439">
    <property type="entry name" value="ABC_transporter-like_ATP-bd"/>
</dbReference>
<keyword evidence="2 7" id="KW-0812">Transmembrane</keyword>
<feature type="transmembrane region" description="Helical" evidence="7">
    <location>
        <begin position="226"/>
        <end position="249"/>
    </location>
</feature>
<organism evidence="10 11">
    <name type="scientific">Alkalihalobacterium chitinilyticum</name>
    <dbReference type="NCBI Taxonomy" id="2980103"/>
    <lineage>
        <taxon>Bacteria</taxon>
        <taxon>Bacillati</taxon>
        <taxon>Bacillota</taxon>
        <taxon>Bacilli</taxon>
        <taxon>Bacillales</taxon>
        <taxon>Bacillaceae</taxon>
        <taxon>Alkalihalobacterium</taxon>
    </lineage>
</organism>
<dbReference type="SUPFAM" id="SSF52540">
    <property type="entry name" value="P-loop containing nucleoside triphosphate hydrolases"/>
    <property type="match status" value="1"/>
</dbReference>
<reference evidence="10" key="1">
    <citation type="submission" date="2024-05" db="EMBL/GenBank/DDBJ databases">
        <title>Alkalihalobacillus sp. strain MEB203 novel alkaliphilic bacterium from Lonar Lake, India.</title>
        <authorList>
            <person name="Joshi A."/>
            <person name="Thite S."/>
            <person name="Mengade P."/>
        </authorList>
    </citation>
    <scope>NUCLEOTIDE SEQUENCE</scope>
    <source>
        <strain evidence="10">MEB 203</strain>
    </source>
</reference>
<dbReference type="PANTHER" id="PTHR24221">
    <property type="entry name" value="ATP-BINDING CASSETTE SUB-FAMILY B"/>
    <property type="match status" value="1"/>
</dbReference>
<proteinExistence type="predicted"/>
<keyword evidence="3" id="KW-0547">Nucleotide-binding</keyword>
<dbReference type="Proteomes" id="UP001148125">
    <property type="component" value="Unassembled WGS sequence"/>
</dbReference>
<dbReference type="InterPro" id="IPR017871">
    <property type="entry name" value="ABC_transporter-like_CS"/>
</dbReference>
<comment type="subcellular location">
    <subcellularLocation>
        <location evidence="1">Cell membrane</location>
        <topology evidence="1">Multi-pass membrane protein</topology>
    </subcellularLocation>
</comment>
<keyword evidence="11" id="KW-1185">Reference proteome</keyword>
<dbReference type="EMBL" id="JAOTPO010000010">
    <property type="protein sequence ID" value="MDE5414596.1"/>
    <property type="molecule type" value="Genomic_DNA"/>
</dbReference>
<name>A0ABT5VGL1_9BACI</name>
<protein>
    <submittedName>
        <fullName evidence="10">ABC transporter ATP-binding protein/permease</fullName>
    </submittedName>
</protein>
<evidence type="ECO:0000259" key="8">
    <source>
        <dbReference type="PROSITE" id="PS50893"/>
    </source>
</evidence>
<dbReference type="PROSITE" id="PS50893">
    <property type="entry name" value="ABC_TRANSPORTER_2"/>
    <property type="match status" value="1"/>
</dbReference>
<accession>A0ABT5VGL1</accession>
<evidence type="ECO:0000256" key="6">
    <source>
        <dbReference type="ARBA" id="ARBA00023136"/>
    </source>
</evidence>
<dbReference type="PROSITE" id="PS00211">
    <property type="entry name" value="ABC_TRANSPORTER_1"/>
    <property type="match status" value="1"/>
</dbReference>
<sequence length="676" mass="76646">MKQQTTGKRLFQYAMLYKKTIFIALAMLTIAVAAELTGPFIAKKMIDDHMLGIESPWVEVTVESDRTVWYNGGYYTRSIHAVPEQQTGNEMQIVQAGRSFYVVSEHLPFNGSRTVEGNTLTVTQGTETASFEVEKLSQQQIIAFYQPEIKPMVMLLSFYVVLLIIAAFFQYGKALMLQTAANRIIQKMRTDVFEHIQRLPITYFDNRPAGKIVSRVTNDTEAIRELYVKVLATFFTSAIYMTGIFIALFLLDSRLAMITLLLVPVIVLWMILYRKFASKYNHLIRSRVSDINGMINESIQGMPIIRAFRRKEQTAKEFEKLNEEHFTYQNKLLSLNAMTSHNLVFVLRNIAFVVLIWYFGGQSIGMAGVISIGMLYAFVDYLNRLFQPVTDIVNQLAQLEQARVASVRVFELLDETGEVVNEGEIPRYEGNVRFEDVSFSYDGEHDVLKNISFSANKGETVALVGHTGSGKSSIINLLFRYYDINRGKITIDGMNANDIPRQQLRKHMGIVLQDPFLFSGTIASNVSLDDPNITEEQVKKALQDVGATRFIEKLPQQYDEPVLEKGSTLSAGQRQLISFARALAYDPAILILDEATANIDTETEAMIQHALNVVKKGRTTFIIAHRLSTIRNADQILVLDRGEIVERGTHDELLQRKGKYYQMHQLQQGKKVSQAV</sequence>
<dbReference type="CDD" id="cd18544">
    <property type="entry name" value="ABC_6TM_TmrA_like"/>
    <property type="match status" value="1"/>
</dbReference>
<keyword evidence="4 10" id="KW-0067">ATP-binding</keyword>
<dbReference type="CDD" id="cd03254">
    <property type="entry name" value="ABCC_Glucan_exporter_like"/>
    <property type="match status" value="1"/>
</dbReference>
<dbReference type="InterPro" id="IPR003593">
    <property type="entry name" value="AAA+_ATPase"/>
</dbReference>
<evidence type="ECO:0000259" key="9">
    <source>
        <dbReference type="PROSITE" id="PS50929"/>
    </source>
</evidence>
<keyword evidence="5 7" id="KW-1133">Transmembrane helix</keyword>
<evidence type="ECO:0000256" key="3">
    <source>
        <dbReference type="ARBA" id="ARBA00022741"/>
    </source>
</evidence>
<dbReference type="InterPro" id="IPR027417">
    <property type="entry name" value="P-loop_NTPase"/>
</dbReference>
<dbReference type="InterPro" id="IPR039421">
    <property type="entry name" value="Type_1_exporter"/>
</dbReference>
<dbReference type="Pfam" id="PF00005">
    <property type="entry name" value="ABC_tran"/>
    <property type="match status" value="1"/>
</dbReference>
<evidence type="ECO:0000256" key="1">
    <source>
        <dbReference type="ARBA" id="ARBA00004651"/>
    </source>
</evidence>
<dbReference type="PANTHER" id="PTHR24221:SF430">
    <property type="entry name" value="MULTIDRUG RESISTANCE ABC TRANSPORTER ATP-BINDING_PERMEASE PROTEIN YHEH-RELATED"/>
    <property type="match status" value="1"/>
</dbReference>
<keyword evidence="6 7" id="KW-0472">Membrane</keyword>
<feature type="domain" description="ABC transmembrane type-1" evidence="9">
    <location>
        <begin position="22"/>
        <end position="401"/>
    </location>
</feature>
<dbReference type="InterPro" id="IPR011527">
    <property type="entry name" value="ABC1_TM_dom"/>
</dbReference>
<dbReference type="RefSeq" id="WP_275119212.1">
    <property type="nucleotide sequence ID" value="NZ_JAOTPO010000010.1"/>
</dbReference>
<feature type="transmembrane region" description="Helical" evidence="7">
    <location>
        <begin position="152"/>
        <end position="169"/>
    </location>
</feature>
<dbReference type="Gene3D" id="3.40.50.300">
    <property type="entry name" value="P-loop containing nucleotide triphosphate hydrolases"/>
    <property type="match status" value="1"/>
</dbReference>
<dbReference type="PROSITE" id="PS50929">
    <property type="entry name" value="ABC_TM1F"/>
    <property type="match status" value="1"/>
</dbReference>
<dbReference type="GO" id="GO:0005524">
    <property type="term" value="F:ATP binding"/>
    <property type="evidence" value="ECO:0007669"/>
    <property type="project" value="UniProtKB-KW"/>
</dbReference>
<evidence type="ECO:0000256" key="2">
    <source>
        <dbReference type="ARBA" id="ARBA00022692"/>
    </source>
</evidence>
<feature type="transmembrane region" description="Helical" evidence="7">
    <location>
        <begin position="21"/>
        <end position="42"/>
    </location>
</feature>
<feature type="transmembrane region" description="Helical" evidence="7">
    <location>
        <begin position="255"/>
        <end position="273"/>
    </location>
</feature>
<dbReference type="SUPFAM" id="SSF90123">
    <property type="entry name" value="ABC transporter transmembrane region"/>
    <property type="match status" value="1"/>
</dbReference>
<dbReference type="InterPro" id="IPR036640">
    <property type="entry name" value="ABC1_TM_sf"/>
</dbReference>